<evidence type="ECO:0000313" key="3">
    <source>
        <dbReference type="Proteomes" id="UP000199029"/>
    </source>
</evidence>
<dbReference type="InterPro" id="IPR030395">
    <property type="entry name" value="GP_PDE_dom"/>
</dbReference>
<dbReference type="InterPro" id="IPR017946">
    <property type="entry name" value="PLC-like_Pdiesterase_TIM-brl"/>
</dbReference>
<sequence length="282" mass="31287">MLLASTCLMGQSAPVANPKLLILGHAGSGFFTPISPFNFRPPSSWRGVQHALDLGADGVEVDLQLSQDSVVILYHDQRLENNSTGRGCVSEHSAAQLVQLRYRGGWPYDWFHKEQPITFDTLLARFSRRPTFPRLHLDLHEDDQCLPPAQQAARSSVLIRQLARSLRRYQVPLQQVSLVTQEPTTVRLARAEMPTLPIGLEVTADDITPGLGQAKAEHVKTLVLDAGRATPQHMAQARAAGMSVVLFGGRSPKSIRKTLTLQPDEMEVDNVRRLLILQGRRK</sequence>
<dbReference type="Pfam" id="PF03009">
    <property type="entry name" value="GDPD"/>
    <property type="match status" value="1"/>
</dbReference>
<dbReference type="EMBL" id="FOXS01000001">
    <property type="protein sequence ID" value="SFQ02969.1"/>
    <property type="molecule type" value="Genomic_DNA"/>
</dbReference>
<evidence type="ECO:0000259" key="1">
    <source>
        <dbReference type="PROSITE" id="PS51704"/>
    </source>
</evidence>
<dbReference type="STRING" id="1227077.SAMN04515668_1214"/>
<proteinExistence type="predicted"/>
<gene>
    <name evidence="2" type="ORF">SAMN04515668_1214</name>
</gene>
<dbReference type="PROSITE" id="PS51704">
    <property type="entry name" value="GP_PDE"/>
    <property type="match status" value="1"/>
</dbReference>
<dbReference type="GO" id="GO:0006629">
    <property type="term" value="P:lipid metabolic process"/>
    <property type="evidence" value="ECO:0007669"/>
    <property type="project" value="InterPro"/>
</dbReference>
<dbReference type="PANTHER" id="PTHR46211">
    <property type="entry name" value="GLYCEROPHOSPHORYL DIESTER PHOSPHODIESTERASE"/>
    <property type="match status" value="1"/>
</dbReference>
<dbReference type="SUPFAM" id="SSF51695">
    <property type="entry name" value="PLC-like phosphodiesterases"/>
    <property type="match status" value="1"/>
</dbReference>
<dbReference type="GO" id="GO:0008081">
    <property type="term" value="F:phosphoric diester hydrolase activity"/>
    <property type="evidence" value="ECO:0007669"/>
    <property type="project" value="InterPro"/>
</dbReference>
<evidence type="ECO:0000313" key="2">
    <source>
        <dbReference type="EMBL" id="SFQ02969.1"/>
    </source>
</evidence>
<feature type="domain" description="GP-PDE" evidence="1">
    <location>
        <begin position="20"/>
        <end position="278"/>
    </location>
</feature>
<dbReference type="Gene3D" id="3.20.20.190">
    <property type="entry name" value="Phosphatidylinositol (PI) phosphodiesterase"/>
    <property type="match status" value="1"/>
</dbReference>
<dbReference type="PANTHER" id="PTHR46211:SF14">
    <property type="entry name" value="GLYCEROPHOSPHODIESTER PHOSPHODIESTERASE"/>
    <property type="match status" value="1"/>
</dbReference>
<dbReference type="Proteomes" id="UP000199029">
    <property type="component" value="Unassembled WGS sequence"/>
</dbReference>
<dbReference type="AlphaFoldDB" id="A0A1I5V632"/>
<accession>A0A1I5V632</accession>
<name>A0A1I5V632_HYMAR</name>
<protein>
    <submittedName>
        <fullName evidence="2">Glycerophosphoryl diester phosphodiesterase</fullName>
    </submittedName>
</protein>
<reference evidence="3" key="1">
    <citation type="submission" date="2016-10" db="EMBL/GenBank/DDBJ databases">
        <authorList>
            <person name="Varghese N."/>
            <person name="Submissions S."/>
        </authorList>
    </citation>
    <scope>NUCLEOTIDE SEQUENCE [LARGE SCALE GENOMIC DNA]</scope>
    <source>
        <strain evidence="3">OR362-8,ATCC BAA-1266,JCM 13504</strain>
    </source>
</reference>
<organism evidence="2 3">
    <name type="scientific">Hymenobacter arizonensis</name>
    <name type="common">Siccationidurans arizonensis</name>
    <dbReference type="NCBI Taxonomy" id="1227077"/>
    <lineage>
        <taxon>Bacteria</taxon>
        <taxon>Pseudomonadati</taxon>
        <taxon>Bacteroidota</taxon>
        <taxon>Cytophagia</taxon>
        <taxon>Cytophagales</taxon>
        <taxon>Hymenobacteraceae</taxon>
        <taxon>Hymenobacter</taxon>
    </lineage>
</organism>
<keyword evidence="3" id="KW-1185">Reference proteome</keyword>